<dbReference type="OrthoDB" id="287984at2"/>
<proteinExistence type="predicted"/>
<dbReference type="Gene3D" id="2.60.120.260">
    <property type="entry name" value="Galactose-binding domain-like"/>
    <property type="match status" value="1"/>
</dbReference>
<sequence>MLKRPALSVHLVAAVTVGSGLVGAVPAAGWTGGDPPRQRVVDVGDSIVITGETYRMRIIKDRFRYSFDNSSGAAVAPAHPDSGLRIRYAGGQDVNDAEDTRLVSGPRSRSGTAVLNVTMTDGSQVKVHVLPSDSYARILVPNLPGASSTIDFRTGAVAPAYGLGDYGSFADGQPEQGTPCSGNVEARPSTELTGLVLDNLTNEGSCKRFVSNFTVFPKQRFAQVWFEDGRKRVGLTGTENRLGAADVDSVDSLYYFVGRDLPQVYADYKQVRNRHGYLDSRPDESFFGLGWEAYGALGWDTYQSSVVETVQEFLAHGYPLSWGVVGSGFWPGPRGNKVEGTTNSFGMWDDTAEDGRADGLPNPRYPDPDALKRLFADNDIKLLLGARNNIKALPADGGNYNLRYDGPFLQEALERGFLLRNGDGAPRVVTRAQFPAGASYVLDGSNPEAVRWFVDRLRAWGVDGWKEDTMLYDPNLHLDGNWNPVQIAMHDAGDLVMVRNAGYSVPGDIIRINDTIYGTGEVYHEDPDRMPVNLLNYAASSAGNLYGDYVGGTPGPSMQDPAYQQYFVRNAQFSAMLPVMAFGKGPWELGCGDYAAAVKKMALWHEALRPYIYDAVLDGHESGFPAAVTPLPLAYPDDPNTYGLANDTTRQYEWMFGESLLAVPVFGADFETAQARDVYLPAGKWIDVQSGAVFHGPTTLRNYAIGTDRIPAFAGGKGVLVTTQAGALTAEVYPVSTGSRYTAGRGDDAITIENANTGWDTGSLAVVDRTSGQSVAYRVDQVTGVLRFPVTVGHTYLLVGGGTAEHTVGLDTTAPGQVTGVGHRTVDGITTLNWDATDNARGYVVTASLKQACVVAPERIIGSSTGTSLVLGSDAVAGTYRVTATNSAGSGPPSALHVITPTTGGGGAAAVVVTNEGTPPTCDAENPAYSEEGRWLSSSLKGFDGSGTRYTSTAGLTVTWRADLPAGTYQVDVWSPKHTSCSTSTTYTVAGASVPVDQCATGGEWHSIGTHQLTEGITAVTLTSGSGTTRADAVRFTPTG</sequence>
<dbReference type="InterPro" id="IPR033803">
    <property type="entry name" value="CBD-like_Golvesin-Xly"/>
</dbReference>
<dbReference type="STRING" id="709881.SAMN04489832_0876"/>
<feature type="signal peptide" evidence="3">
    <location>
        <begin position="1"/>
        <end position="24"/>
    </location>
</feature>
<feature type="domain" description="Glycosyl hydrolase family 31 C-terminal" evidence="4">
    <location>
        <begin position="628"/>
        <end position="715"/>
    </location>
</feature>
<gene>
    <name evidence="6" type="ORF">SAMN04489832_0876</name>
</gene>
<dbReference type="AlphaFoldDB" id="A0A1N5UHJ5"/>
<keyword evidence="7" id="KW-1185">Reference proteome</keyword>
<dbReference type="SUPFAM" id="SSF51011">
    <property type="entry name" value="Glycosyl hydrolase domain"/>
    <property type="match status" value="1"/>
</dbReference>
<dbReference type="InterPro" id="IPR017853">
    <property type="entry name" value="GH"/>
</dbReference>
<keyword evidence="1 6" id="KW-0378">Hydrolase</keyword>
<evidence type="ECO:0000256" key="1">
    <source>
        <dbReference type="ARBA" id="ARBA00022801"/>
    </source>
</evidence>
<dbReference type="RefSeq" id="WP_074308908.1">
    <property type="nucleotide sequence ID" value="NZ_FSQT01000001.1"/>
</dbReference>
<evidence type="ECO:0000259" key="4">
    <source>
        <dbReference type="Pfam" id="PF21365"/>
    </source>
</evidence>
<dbReference type="Pfam" id="PF21365">
    <property type="entry name" value="Glyco_hydro_31_3rd"/>
    <property type="match status" value="1"/>
</dbReference>
<keyword evidence="3" id="KW-0732">Signal</keyword>
<dbReference type="Pfam" id="PF25275">
    <property type="entry name" value="Golvesin_C"/>
    <property type="match status" value="1"/>
</dbReference>
<evidence type="ECO:0000256" key="3">
    <source>
        <dbReference type="SAM" id="SignalP"/>
    </source>
</evidence>
<organism evidence="6 7">
    <name type="scientific">Micromonospora cremea</name>
    <dbReference type="NCBI Taxonomy" id="709881"/>
    <lineage>
        <taxon>Bacteria</taxon>
        <taxon>Bacillati</taxon>
        <taxon>Actinomycetota</taxon>
        <taxon>Actinomycetes</taxon>
        <taxon>Micromonosporales</taxon>
        <taxon>Micromonosporaceae</taxon>
        <taxon>Micromonospora</taxon>
    </lineage>
</organism>
<evidence type="ECO:0000259" key="5">
    <source>
        <dbReference type="Pfam" id="PF25275"/>
    </source>
</evidence>
<dbReference type="Gene3D" id="3.20.20.80">
    <property type="entry name" value="Glycosidases"/>
    <property type="match status" value="2"/>
</dbReference>
<reference evidence="7" key="1">
    <citation type="submission" date="2016-12" db="EMBL/GenBank/DDBJ databases">
        <authorList>
            <person name="Varghese N."/>
            <person name="Submissions S."/>
        </authorList>
    </citation>
    <scope>NUCLEOTIDE SEQUENCE [LARGE SCALE GENOMIC DNA]</scope>
    <source>
        <strain evidence="7">DSM 45599</strain>
    </source>
</reference>
<evidence type="ECO:0000313" key="6">
    <source>
        <dbReference type="EMBL" id="SIM59529.1"/>
    </source>
</evidence>
<feature type="domain" description="Golvesin/Xly CBD-like" evidence="5">
    <location>
        <begin position="926"/>
        <end position="1037"/>
    </location>
</feature>
<dbReference type="SUPFAM" id="SSF51445">
    <property type="entry name" value="(Trans)glycosidases"/>
    <property type="match status" value="1"/>
</dbReference>
<name>A0A1N5UHJ5_9ACTN</name>
<accession>A0A1N5UHJ5</accession>
<dbReference type="InterPro" id="IPR050985">
    <property type="entry name" value="Alpha-glycosidase_related"/>
</dbReference>
<dbReference type="InterPro" id="IPR048395">
    <property type="entry name" value="Glyco_hydro_31_C"/>
</dbReference>
<keyword evidence="2" id="KW-0326">Glycosidase</keyword>
<dbReference type="EMBL" id="FSQT01000001">
    <property type="protein sequence ID" value="SIM59529.1"/>
    <property type="molecule type" value="Genomic_DNA"/>
</dbReference>
<dbReference type="Proteomes" id="UP000185124">
    <property type="component" value="Unassembled WGS sequence"/>
</dbReference>
<protein>
    <submittedName>
        <fullName evidence="6">Glycosyl hydrolases family 31</fullName>
    </submittedName>
</protein>
<evidence type="ECO:0000313" key="7">
    <source>
        <dbReference type="Proteomes" id="UP000185124"/>
    </source>
</evidence>
<dbReference type="GO" id="GO:0004553">
    <property type="term" value="F:hydrolase activity, hydrolyzing O-glycosyl compounds"/>
    <property type="evidence" value="ECO:0007669"/>
    <property type="project" value="InterPro"/>
</dbReference>
<dbReference type="PANTHER" id="PTHR43053:SF4">
    <property type="entry name" value="MYOGENESIS-REGULATING GLYCOSIDASE"/>
    <property type="match status" value="1"/>
</dbReference>
<feature type="chain" id="PRO_5039014305" evidence="3">
    <location>
        <begin position="25"/>
        <end position="1040"/>
    </location>
</feature>
<dbReference type="GO" id="GO:0005975">
    <property type="term" value="P:carbohydrate metabolic process"/>
    <property type="evidence" value="ECO:0007669"/>
    <property type="project" value="InterPro"/>
</dbReference>
<dbReference type="Gene3D" id="2.60.40.1180">
    <property type="entry name" value="Golgi alpha-mannosidase II"/>
    <property type="match status" value="1"/>
</dbReference>
<evidence type="ECO:0000256" key="2">
    <source>
        <dbReference type="ARBA" id="ARBA00023295"/>
    </source>
</evidence>
<dbReference type="PANTHER" id="PTHR43053">
    <property type="entry name" value="GLYCOSIDASE FAMILY 31"/>
    <property type="match status" value="1"/>
</dbReference>
<dbReference type="InterPro" id="IPR013780">
    <property type="entry name" value="Glyco_hydro_b"/>
</dbReference>